<accession>A0A813ES15</accession>
<dbReference type="EMBL" id="CAJNNV010012798">
    <property type="protein sequence ID" value="CAE8601110.1"/>
    <property type="molecule type" value="Genomic_DNA"/>
</dbReference>
<reference evidence="3" key="1">
    <citation type="submission" date="2021-02" db="EMBL/GenBank/DDBJ databases">
        <authorList>
            <person name="Dougan E. K."/>
            <person name="Rhodes N."/>
            <person name="Thang M."/>
            <person name="Chan C."/>
        </authorList>
    </citation>
    <scope>NUCLEOTIDE SEQUENCE</scope>
</reference>
<proteinExistence type="predicted"/>
<gene>
    <name evidence="3" type="ORF">PGLA1383_LOCUS19407</name>
</gene>
<name>A0A813ES15_POLGL</name>
<evidence type="ECO:0000313" key="3">
    <source>
        <dbReference type="EMBL" id="CAE8601110.1"/>
    </source>
</evidence>
<organism evidence="3 4">
    <name type="scientific">Polarella glacialis</name>
    <name type="common">Dinoflagellate</name>
    <dbReference type="NCBI Taxonomy" id="89957"/>
    <lineage>
        <taxon>Eukaryota</taxon>
        <taxon>Sar</taxon>
        <taxon>Alveolata</taxon>
        <taxon>Dinophyceae</taxon>
        <taxon>Suessiales</taxon>
        <taxon>Suessiaceae</taxon>
        <taxon>Polarella</taxon>
    </lineage>
</organism>
<dbReference type="InterPro" id="IPR002048">
    <property type="entry name" value="EF_hand_dom"/>
</dbReference>
<dbReference type="PROSITE" id="PS50222">
    <property type="entry name" value="EF_HAND_2"/>
    <property type="match status" value="1"/>
</dbReference>
<feature type="domain" description="EF-hand" evidence="2">
    <location>
        <begin position="73"/>
        <end position="108"/>
    </location>
</feature>
<dbReference type="Proteomes" id="UP000654075">
    <property type="component" value="Unassembled WGS sequence"/>
</dbReference>
<evidence type="ECO:0000256" key="1">
    <source>
        <dbReference type="ARBA" id="ARBA00022837"/>
    </source>
</evidence>
<dbReference type="GO" id="GO:0005509">
    <property type="term" value="F:calcium ion binding"/>
    <property type="evidence" value="ECO:0007669"/>
    <property type="project" value="InterPro"/>
</dbReference>
<evidence type="ECO:0000313" key="4">
    <source>
        <dbReference type="Proteomes" id="UP000654075"/>
    </source>
</evidence>
<keyword evidence="4" id="KW-1185">Reference proteome</keyword>
<protein>
    <recommendedName>
        <fullName evidence="2">EF-hand domain-containing protein</fullName>
    </recommendedName>
</protein>
<sequence>MAFVSELLGLRGGQCGLSDSGAALHKGLAEKGGNQGDGWGGLWDLFRMADSCHGDNGGCKSQSRRTDVYNHGNLEKLLQELFYAHDLNKNGVLEELELVQLNKKIALLHHGKDVNLEEVKEKYQTMFRQQLSVEGQPVPWAVFRRYMFEVLEDLDPGSINSQEMIVEQWLTEARAARMMFHMPSMASVSDAPFLSTISFDEETFRQTVQPSRWDFVDDSQPTPLNDGSPVSKMHDGASLELFETASTAASFSMSPGRNSHDFPESEARRSSSFVLTVRQQPQQTGLTAQKPESLGFVCIC</sequence>
<dbReference type="PROSITE" id="PS00018">
    <property type="entry name" value="EF_HAND_1"/>
    <property type="match status" value="1"/>
</dbReference>
<dbReference type="InterPro" id="IPR011992">
    <property type="entry name" value="EF-hand-dom_pair"/>
</dbReference>
<comment type="caution">
    <text evidence="3">The sequence shown here is derived from an EMBL/GenBank/DDBJ whole genome shotgun (WGS) entry which is preliminary data.</text>
</comment>
<keyword evidence="1" id="KW-0106">Calcium</keyword>
<evidence type="ECO:0000259" key="2">
    <source>
        <dbReference type="PROSITE" id="PS50222"/>
    </source>
</evidence>
<dbReference type="SUPFAM" id="SSF47473">
    <property type="entry name" value="EF-hand"/>
    <property type="match status" value="1"/>
</dbReference>
<dbReference type="AlphaFoldDB" id="A0A813ES15"/>
<dbReference type="InterPro" id="IPR018247">
    <property type="entry name" value="EF_Hand_1_Ca_BS"/>
</dbReference>